<protein>
    <submittedName>
        <fullName evidence="2">Unnamed protein product</fullName>
    </submittedName>
</protein>
<comment type="caution">
    <text evidence="2">The sequence shown here is derived from an EMBL/GenBank/DDBJ whole genome shotgun (WGS) entry which is preliminary data.</text>
</comment>
<gene>
    <name evidence="2" type="ORF">Amon01_000038900</name>
</gene>
<proteinExistence type="predicted"/>
<dbReference type="Proteomes" id="UP001165063">
    <property type="component" value="Unassembled WGS sequence"/>
</dbReference>
<keyword evidence="1" id="KW-0732">Signal</keyword>
<feature type="chain" id="PRO_5040717602" evidence="1">
    <location>
        <begin position="21"/>
        <end position="669"/>
    </location>
</feature>
<organism evidence="2 3">
    <name type="scientific">Ambrosiozyma monospora</name>
    <name type="common">Yeast</name>
    <name type="synonym">Endomycopsis monosporus</name>
    <dbReference type="NCBI Taxonomy" id="43982"/>
    <lineage>
        <taxon>Eukaryota</taxon>
        <taxon>Fungi</taxon>
        <taxon>Dikarya</taxon>
        <taxon>Ascomycota</taxon>
        <taxon>Saccharomycotina</taxon>
        <taxon>Pichiomycetes</taxon>
        <taxon>Pichiales</taxon>
        <taxon>Pichiaceae</taxon>
        <taxon>Ambrosiozyma</taxon>
    </lineage>
</organism>
<dbReference type="AlphaFoldDB" id="A0A9W6YPS7"/>
<dbReference type="EMBL" id="BSXU01000107">
    <property type="protein sequence ID" value="GMG19336.1"/>
    <property type="molecule type" value="Genomic_DNA"/>
</dbReference>
<evidence type="ECO:0000313" key="3">
    <source>
        <dbReference type="Proteomes" id="UP001165063"/>
    </source>
</evidence>
<keyword evidence="3" id="KW-1185">Reference proteome</keyword>
<sequence>MLIKLILIYALAILQIKTTAEIAPQVAMEDLRMAYAEVVADDIYSHASFYSSYFRKTDLYTKYLSATSIGEEEPFWDRWGQTTLYDLLISMYSALPTSRQSSLTMSIYYDYKLLTSEDSSLSTWESPALTPVSSSSWRTEVPYVTTTGVLSDVYVYAQCDALADDIQNFANIYNNYFDTYTNTKELTSFRDQMSKYLDASRPSQFDLACTSIARFISKLPWQGRIEADARSLFKIYTTEFLSEITIHNPNYHTTTFTDTSVDISNVYQYLLYQQAQYYAVLLDYQSNVDQYTSLMTSYLFYDNHTSEIQDFTSDIFMINKTTSLNSDAYYDVYSNISKVYSLFTWSDRLAYVAKQVYESYNSKYASGSLTDVTATGLSVTANTVTSIIPSAMPALTSNVVTATATASIKVTNVFPVVVLDNSTATNGQTKSSISQTTITLVENVKPSMIYTNGTHATISVAYDLISVMYYGADALMMDFQNTDSQSAYTSYINQHLGSPFVSSYISVLNSCSTKNMFNPSSTTLYTEVLAGFYNFIFNLPSQFRPKLLDILGYAYMNSITATTPMTLSNYQEGGGALFNSIFGFGGLDEYGQTVLLTTIRVTRSDGLVFSVESTVTTSEIGGDVGGQNPLIFPTALSVDLTATSTQEPEYLISYVTIGRPVSDADSLDP</sequence>
<evidence type="ECO:0000256" key="1">
    <source>
        <dbReference type="SAM" id="SignalP"/>
    </source>
</evidence>
<accession>A0A9W6YPS7</accession>
<evidence type="ECO:0000313" key="2">
    <source>
        <dbReference type="EMBL" id="GMG19336.1"/>
    </source>
</evidence>
<reference evidence="2" key="1">
    <citation type="submission" date="2023-04" db="EMBL/GenBank/DDBJ databases">
        <title>Ambrosiozyma monospora NBRC 1965.</title>
        <authorList>
            <person name="Ichikawa N."/>
            <person name="Sato H."/>
            <person name="Tonouchi N."/>
        </authorList>
    </citation>
    <scope>NUCLEOTIDE SEQUENCE</scope>
    <source>
        <strain evidence="2">NBRC 1965</strain>
    </source>
</reference>
<name>A0A9W6YPS7_AMBMO</name>
<feature type="signal peptide" evidence="1">
    <location>
        <begin position="1"/>
        <end position="20"/>
    </location>
</feature>